<sequence>MTEKITNFLNITQNYKVLLFDVVGVVHNGIEAFPHAIESINALDYNQRVIFLSNMPRPGTQTRETLKRLGITKSFDVLTSGDVTRTLLTTTYAGQRVFHWGAERNVDIDAGLDLNQVGKVELADVVLLTAFLNPGEDESPHQQIIEKIIEQGIPVLCANPDKIAMFGDQIRKCAGSFADKIIEQGGQVTLIGKPSPFIYHQIMANLSGIKPEEILMIGDTIETDIIGAKQVGMDSLLVLTGNTGNDLRAQNENLQSYLGKKSWEHNSPTYCSDDLGNR</sequence>
<dbReference type="InterPro" id="IPR023214">
    <property type="entry name" value="HAD_sf"/>
</dbReference>
<dbReference type="PANTHER" id="PTHR19288:SF90">
    <property type="entry name" value="OS08G0542600 PROTEIN"/>
    <property type="match status" value="1"/>
</dbReference>
<evidence type="ECO:0000313" key="2">
    <source>
        <dbReference type="Proteomes" id="UP000293550"/>
    </source>
</evidence>
<dbReference type="NCBIfam" id="TIGR01460">
    <property type="entry name" value="HAD-SF-IIA"/>
    <property type="match status" value="1"/>
</dbReference>
<keyword evidence="1" id="KW-0378">Hydrolase</keyword>
<comment type="caution">
    <text evidence="1">The sequence shown here is derived from an EMBL/GenBank/DDBJ whole genome shotgun (WGS) entry which is preliminary data.</text>
</comment>
<dbReference type="EMBL" id="SCFB01000010">
    <property type="protein sequence ID" value="RZI45528.1"/>
    <property type="molecule type" value="Genomic_DNA"/>
</dbReference>
<dbReference type="InterPro" id="IPR006439">
    <property type="entry name" value="HAD-SF_hydro_IA"/>
</dbReference>
<keyword evidence="2" id="KW-1185">Reference proteome</keyword>
<name>A0A4Q7DH07_9PROT</name>
<dbReference type="InterPro" id="IPR006357">
    <property type="entry name" value="HAD-SF_hydro_IIA"/>
</dbReference>
<dbReference type="AlphaFoldDB" id="A0A4Q7DH07"/>
<dbReference type="Proteomes" id="UP000293550">
    <property type="component" value="Unassembled WGS sequence"/>
</dbReference>
<dbReference type="NCBIfam" id="TIGR01549">
    <property type="entry name" value="HAD-SF-IA-v1"/>
    <property type="match status" value="1"/>
</dbReference>
<dbReference type="InterPro" id="IPR036412">
    <property type="entry name" value="HAD-like_sf"/>
</dbReference>
<accession>A0A4Q7DH07</accession>
<proteinExistence type="predicted"/>
<dbReference type="OrthoDB" id="9791073at2"/>
<reference evidence="1 2" key="1">
    <citation type="submission" date="2018-10" db="EMBL/GenBank/DDBJ databases">
        <title>An updated phylogeny of the Alphaproteobacteria reveals that the parasitic Rickettsiales and Holosporales have independent origins.</title>
        <authorList>
            <person name="Munoz-Gomez S.A."/>
            <person name="Hess S."/>
            <person name="Burger G."/>
            <person name="Lang B.F."/>
            <person name="Susko E."/>
            <person name="Slamovits C.H."/>
            <person name="Roger A.J."/>
        </authorList>
    </citation>
    <scope>NUCLEOTIDE SEQUENCE [LARGE SCALE GENOMIC DNA]</scope>
    <source>
        <strain evidence="1">HOLO01</strain>
    </source>
</reference>
<dbReference type="InterPro" id="IPR006356">
    <property type="entry name" value="HAD-SF_hydro_IIA_hyp3"/>
</dbReference>
<protein>
    <submittedName>
        <fullName evidence="1">TIGR01459 family HAD-type hydrolase</fullName>
    </submittedName>
</protein>
<dbReference type="SUPFAM" id="SSF56784">
    <property type="entry name" value="HAD-like"/>
    <property type="match status" value="1"/>
</dbReference>
<dbReference type="GO" id="GO:0005737">
    <property type="term" value="C:cytoplasm"/>
    <property type="evidence" value="ECO:0007669"/>
    <property type="project" value="TreeGrafter"/>
</dbReference>
<organism evidence="1 2">
    <name type="scientific">Candidatus Finniella inopinata</name>
    <dbReference type="NCBI Taxonomy" id="1696036"/>
    <lineage>
        <taxon>Bacteria</taxon>
        <taxon>Pseudomonadati</taxon>
        <taxon>Pseudomonadota</taxon>
        <taxon>Alphaproteobacteria</taxon>
        <taxon>Holosporales</taxon>
        <taxon>Candidatus Paracaedibacteraceae</taxon>
        <taxon>Candidatus Finniella</taxon>
    </lineage>
</organism>
<dbReference type="PANTHER" id="PTHR19288">
    <property type="entry name" value="4-NITROPHENYLPHOSPHATASE-RELATED"/>
    <property type="match status" value="1"/>
</dbReference>
<dbReference type="Gene3D" id="3.40.50.1000">
    <property type="entry name" value="HAD superfamily/HAD-like"/>
    <property type="match status" value="2"/>
</dbReference>
<evidence type="ECO:0000313" key="1">
    <source>
        <dbReference type="EMBL" id="RZI45528.1"/>
    </source>
</evidence>
<dbReference type="RefSeq" id="WP_130154389.1">
    <property type="nucleotide sequence ID" value="NZ_SCFB01000010.1"/>
</dbReference>
<gene>
    <name evidence="1" type="ORF">EQU50_06860</name>
</gene>
<dbReference type="Pfam" id="PF13242">
    <property type="entry name" value="Hydrolase_like"/>
    <property type="match status" value="1"/>
</dbReference>
<dbReference type="GO" id="GO:0016791">
    <property type="term" value="F:phosphatase activity"/>
    <property type="evidence" value="ECO:0007669"/>
    <property type="project" value="TreeGrafter"/>
</dbReference>
<dbReference type="NCBIfam" id="TIGR01459">
    <property type="entry name" value="HAD-SF-IIA-hyp4"/>
    <property type="match status" value="1"/>
</dbReference>
<dbReference type="Pfam" id="PF13344">
    <property type="entry name" value="Hydrolase_6"/>
    <property type="match status" value="1"/>
</dbReference>